<proteinExistence type="predicted"/>
<keyword evidence="2" id="KW-0472">Membrane</keyword>
<dbReference type="Proteomes" id="UP001228581">
    <property type="component" value="Unassembled WGS sequence"/>
</dbReference>
<keyword evidence="2" id="KW-1133">Transmembrane helix</keyword>
<keyword evidence="4" id="KW-1185">Reference proteome</keyword>
<dbReference type="Pfam" id="PF04120">
    <property type="entry name" value="Iron_permease"/>
    <property type="match status" value="1"/>
</dbReference>
<keyword evidence="2" id="KW-0812">Transmembrane</keyword>
<evidence type="ECO:0000313" key="4">
    <source>
        <dbReference type="Proteomes" id="UP001228581"/>
    </source>
</evidence>
<feature type="transmembrane region" description="Helical" evidence="2">
    <location>
        <begin position="21"/>
        <end position="40"/>
    </location>
</feature>
<evidence type="ECO:0000313" key="3">
    <source>
        <dbReference type="EMBL" id="MDJ1491368.1"/>
    </source>
</evidence>
<dbReference type="EMBL" id="JASJOT010000001">
    <property type="protein sequence ID" value="MDJ1491368.1"/>
    <property type="molecule type" value="Genomic_DNA"/>
</dbReference>
<feature type="compositionally biased region" description="Basic and acidic residues" evidence="1">
    <location>
        <begin position="150"/>
        <end position="161"/>
    </location>
</feature>
<organism evidence="3 4">
    <name type="scientific">Xanthocytophaga flava</name>
    <dbReference type="NCBI Taxonomy" id="3048013"/>
    <lineage>
        <taxon>Bacteria</taxon>
        <taxon>Pseudomonadati</taxon>
        <taxon>Bacteroidota</taxon>
        <taxon>Cytophagia</taxon>
        <taxon>Cytophagales</taxon>
        <taxon>Rhodocytophagaceae</taxon>
        <taxon>Xanthocytophaga</taxon>
    </lineage>
</organism>
<feature type="region of interest" description="Disordered" evidence="1">
    <location>
        <begin position="150"/>
        <end position="174"/>
    </location>
</feature>
<feature type="transmembrane region" description="Helical" evidence="2">
    <location>
        <begin position="52"/>
        <end position="71"/>
    </location>
</feature>
<dbReference type="InterPro" id="IPR007251">
    <property type="entry name" value="Iron_permease_Fet4"/>
</dbReference>
<name>A0ABT7CCH1_9BACT</name>
<reference evidence="3 4" key="1">
    <citation type="submission" date="2023-05" db="EMBL/GenBank/DDBJ databases">
        <authorList>
            <person name="Zhang X."/>
        </authorList>
    </citation>
    <scope>NUCLEOTIDE SEQUENCE [LARGE SCALE GENOMIC DNA]</scope>
    <source>
        <strain evidence="3 4">DM2B3-1</strain>
    </source>
</reference>
<comment type="caution">
    <text evidence="3">The sequence shown here is derived from an EMBL/GenBank/DDBJ whole genome shotgun (WGS) entry which is preliminary data.</text>
</comment>
<dbReference type="RefSeq" id="WP_313990918.1">
    <property type="nucleotide sequence ID" value="NZ_JASJOT010000001.1"/>
</dbReference>
<protein>
    <submittedName>
        <fullName evidence="3">Low affinity iron permease family protein</fullName>
    </submittedName>
</protein>
<evidence type="ECO:0000256" key="1">
    <source>
        <dbReference type="SAM" id="MobiDB-lite"/>
    </source>
</evidence>
<sequence length="174" mass="19797">MEKPENRIALFFEKFANKTTQLAGSSGAFTLALLTIIIWLATGPIFHYSDTWQLIINTGTTIITFLMVFLIQKSQNKDGMAMQLKLNELIAASQRASNRLVDVESLTEQELRTLSQYYATLADVSSKATNIHESHSIEEAIDDTKEKLEFERQEDQKKAQKEQSTVNHQNRKES</sequence>
<accession>A0ABT7CCH1</accession>
<gene>
    <name evidence="3" type="ORF">QNI19_00420</name>
</gene>
<evidence type="ECO:0000256" key="2">
    <source>
        <dbReference type="SAM" id="Phobius"/>
    </source>
</evidence>